<protein>
    <submittedName>
        <fullName evidence="1">Uncharacterized protein</fullName>
    </submittedName>
</protein>
<dbReference type="Proteomes" id="UP001162992">
    <property type="component" value="Chromosome 7"/>
</dbReference>
<gene>
    <name evidence="1" type="ORF">O6H91_07G133200</name>
</gene>
<dbReference type="EMBL" id="CM055098">
    <property type="protein sequence ID" value="KAJ7551087.1"/>
    <property type="molecule type" value="Genomic_DNA"/>
</dbReference>
<evidence type="ECO:0000313" key="1">
    <source>
        <dbReference type="EMBL" id="KAJ7551087.1"/>
    </source>
</evidence>
<keyword evidence="2" id="KW-1185">Reference proteome</keyword>
<comment type="caution">
    <text evidence="1">The sequence shown here is derived from an EMBL/GenBank/DDBJ whole genome shotgun (WGS) entry which is preliminary data.</text>
</comment>
<evidence type="ECO:0000313" key="2">
    <source>
        <dbReference type="Proteomes" id="UP001162992"/>
    </source>
</evidence>
<proteinExistence type="predicted"/>
<name>A0ACC2DAW4_DIPCM</name>
<accession>A0ACC2DAW4</accession>
<sequence>MLQGVIGTALGLVKESIKTINQETFSNTIKLVNGISALVLIMLPGNKTVLEGIQGWELRPTYRAPRMPPWMEEGVSSFNELIHEHVTHSEFEFDSDDEYGEEYESAPSSPSSQVSQLSSISQQEIRLSRGSSLGCFFQGITNPFICMFFWGPSSDQTSASKEIDGKQRSESSFSLEDDSSGNPTSMFTIDSRQLATMKEFVMHRTTDSRRRGIIEDLLFLGELSIEKAFDVIYEVLYHIVSPLEALQLLVKKFRFKEPAPSLEIKTSMLGKLDPSPTWLKPRSDQPLNTDARTCEDIITDLGYPYEAIRVTTEDGYILLLERIPRPDAQKVLYLQHGMFDSSLGWVANGVVGSQAFAAYDQGCDVFLGNFRGLASKEHVDKGISNERYWHYTADEHGTRDIPAMIDKIHEMKMSELASLEVIPDKKSLKTEPYEVCAVAHSLGGAALLMYVVTRRLAGRPHHLSRLTLFSPAGFHEDAPAFCHFLSNFLPTMGPILRPLVPGVYIPTRFLRMLVNKLARDFQNYPGLGGLAQRIFSYCVGGDSSNWVGAFGISHYNMYDMPGVSYLFSEHVAQWIRSGNFLMFDFGSEFNNMEVYGTPFPFDVGKHYDAIDIPVDVVAGTKDRLIPPSMVRRHYKTLKDAGVEASYEEFEYAHLDFTFAHREESLLYVMSRLMLVTSKKDK</sequence>
<organism evidence="1 2">
    <name type="scientific">Diphasiastrum complanatum</name>
    <name type="common">Issler's clubmoss</name>
    <name type="synonym">Lycopodium complanatum</name>
    <dbReference type="NCBI Taxonomy" id="34168"/>
    <lineage>
        <taxon>Eukaryota</taxon>
        <taxon>Viridiplantae</taxon>
        <taxon>Streptophyta</taxon>
        <taxon>Embryophyta</taxon>
        <taxon>Tracheophyta</taxon>
        <taxon>Lycopodiopsida</taxon>
        <taxon>Lycopodiales</taxon>
        <taxon>Lycopodiaceae</taxon>
        <taxon>Lycopodioideae</taxon>
        <taxon>Diphasiastrum</taxon>
    </lineage>
</organism>
<reference evidence="2" key="1">
    <citation type="journal article" date="2024" name="Proc. Natl. Acad. Sci. U.S.A.">
        <title>Extraordinary preservation of gene collinearity over three hundred million years revealed in homosporous lycophytes.</title>
        <authorList>
            <person name="Li C."/>
            <person name="Wickell D."/>
            <person name="Kuo L.Y."/>
            <person name="Chen X."/>
            <person name="Nie B."/>
            <person name="Liao X."/>
            <person name="Peng D."/>
            <person name="Ji J."/>
            <person name="Jenkins J."/>
            <person name="Williams M."/>
            <person name="Shu S."/>
            <person name="Plott C."/>
            <person name="Barry K."/>
            <person name="Rajasekar S."/>
            <person name="Grimwood J."/>
            <person name="Han X."/>
            <person name="Sun S."/>
            <person name="Hou Z."/>
            <person name="He W."/>
            <person name="Dai G."/>
            <person name="Sun C."/>
            <person name="Schmutz J."/>
            <person name="Leebens-Mack J.H."/>
            <person name="Li F.W."/>
            <person name="Wang L."/>
        </authorList>
    </citation>
    <scope>NUCLEOTIDE SEQUENCE [LARGE SCALE GENOMIC DNA]</scope>
    <source>
        <strain evidence="2">cv. PW_Plant_1</strain>
    </source>
</reference>